<protein>
    <recommendedName>
        <fullName evidence="4">Mannosyl-glycoprotein endo-beta-N-acetylglucosamidase-like domain-containing protein</fullName>
    </recommendedName>
</protein>
<reference evidence="2 3" key="1">
    <citation type="journal article" date="2016" name="Nat. Commun.">
        <title>Thousands of microbial genomes shed light on interconnected biogeochemical processes in an aquifer system.</title>
        <authorList>
            <person name="Anantharaman K."/>
            <person name="Brown C.T."/>
            <person name="Hug L.A."/>
            <person name="Sharon I."/>
            <person name="Castelle C.J."/>
            <person name="Probst A.J."/>
            <person name="Thomas B.C."/>
            <person name="Singh A."/>
            <person name="Wilkins M.J."/>
            <person name="Karaoz U."/>
            <person name="Brodie E.L."/>
            <person name="Williams K.H."/>
            <person name="Hubbard S.S."/>
            <person name="Banfield J.F."/>
        </authorList>
    </citation>
    <scope>NUCLEOTIDE SEQUENCE [LARGE SCALE GENOMIC DNA]</scope>
</reference>
<dbReference type="Proteomes" id="UP000177026">
    <property type="component" value="Unassembled WGS sequence"/>
</dbReference>
<evidence type="ECO:0000313" key="2">
    <source>
        <dbReference type="EMBL" id="OGK19635.1"/>
    </source>
</evidence>
<accession>A0A1F7GLG7</accession>
<organism evidence="2 3">
    <name type="scientific">Candidatus Roizmanbacteria bacterium RIFCSPHIGHO2_01_FULL_39_8</name>
    <dbReference type="NCBI Taxonomy" id="1802033"/>
    <lineage>
        <taxon>Bacteria</taxon>
        <taxon>Candidatus Roizmaniibacteriota</taxon>
    </lineage>
</organism>
<dbReference type="EMBL" id="MFZI01000045">
    <property type="protein sequence ID" value="OGK19635.1"/>
    <property type="molecule type" value="Genomic_DNA"/>
</dbReference>
<name>A0A1F7GLG7_9BACT</name>
<proteinExistence type="predicted"/>
<evidence type="ECO:0000313" key="3">
    <source>
        <dbReference type="Proteomes" id="UP000177026"/>
    </source>
</evidence>
<feature type="transmembrane region" description="Helical" evidence="1">
    <location>
        <begin position="7"/>
        <end position="27"/>
    </location>
</feature>
<keyword evidence="1" id="KW-1133">Transmembrane helix</keyword>
<comment type="caution">
    <text evidence="2">The sequence shown here is derived from an EMBL/GenBank/DDBJ whole genome shotgun (WGS) entry which is preliminary data.</text>
</comment>
<keyword evidence="1" id="KW-0472">Membrane</keyword>
<dbReference type="AlphaFoldDB" id="A0A1F7GLG7"/>
<evidence type="ECO:0000256" key="1">
    <source>
        <dbReference type="SAM" id="Phobius"/>
    </source>
</evidence>
<sequence>MSRKIGLYLALFLTFISLNIFLSLQLYRHFQKGQEIQRILGEIDESSKFIEQFDESSAPFSITTIGTEVNTSDARVANLKVFFRKYGSPLYDYSELIVNVSDSYGFDYRLLPAIAMQESSLCKFIPPESHNCWGWGIYGDNVIRFTGYEDAIETVALGLKNEYLDKGLITASLIMEKYTPSSKGSWAYGVNTFLKALE</sequence>
<evidence type="ECO:0008006" key="4">
    <source>
        <dbReference type="Google" id="ProtNLM"/>
    </source>
</evidence>
<keyword evidence="1" id="KW-0812">Transmembrane</keyword>
<gene>
    <name evidence="2" type="ORF">A2866_06730</name>
</gene>